<reference evidence="3 4" key="1">
    <citation type="submission" date="2020-03" db="EMBL/GenBank/DDBJ databases">
        <authorList>
            <person name="Sun Q."/>
        </authorList>
    </citation>
    <scope>NUCLEOTIDE SEQUENCE [LARGE SCALE GENOMIC DNA]</scope>
    <source>
        <strain evidence="3 4">KACC 21451</strain>
    </source>
</reference>
<organism evidence="3 4">
    <name type="scientific">Mesobacillus selenatarsenatis</name>
    <dbReference type="NCBI Taxonomy" id="388741"/>
    <lineage>
        <taxon>Bacteria</taxon>
        <taxon>Bacillati</taxon>
        <taxon>Bacillota</taxon>
        <taxon>Bacilli</taxon>
        <taxon>Bacillales</taxon>
        <taxon>Bacillaceae</taxon>
        <taxon>Mesobacillus</taxon>
    </lineage>
</organism>
<dbReference type="InterPro" id="IPR050248">
    <property type="entry name" value="Polysacc_deacetylase_ArnD"/>
</dbReference>
<dbReference type="Proteomes" id="UP000587942">
    <property type="component" value="Unassembled WGS sequence"/>
</dbReference>
<feature type="signal peptide" evidence="1">
    <location>
        <begin position="1"/>
        <end position="25"/>
    </location>
</feature>
<dbReference type="Pfam" id="PF01522">
    <property type="entry name" value="Polysacc_deac_1"/>
    <property type="match status" value="1"/>
</dbReference>
<feature type="chain" id="PRO_5032398033" evidence="1">
    <location>
        <begin position="26"/>
        <end position="269"/>
    </location>
</feature>
<dbReference type="GO" id="GO:0016020">
    <property type="term" value="C:membrane"/>
    <property type="evidence" value="ECO:0007669"/>
    <property type="project" value="TreeGrafter"/>
</dbReference>
<evidence type="ECO:0000313" key="4">
    <source>
        <dbReference type="Proteomes" id="UP000587942"/>
    </source>
</evidence>
<dbReference type="SUPFAM" id="SSF88713">
    <property type="entry name" value="Glycoside hydrolase/deacetylase"/>
    <property type="match status" value="1"/>
</dbReference>
<evidence type="ECO:0000259" key="2">
    <source>
        <dbReference type="PROSITE" id="PS51677"/>
    </source>
</evidence>
<name>A0A846TIU1_9BACI</name>
<dbReference type="InterPro" id="IPR014235">
    <property type="entry name" value="Spore_PdaA"/>
</dbReference>
<dbReference type="InterPro" id="IPR011330">
    <property type="entry name" value="Glyco_hydro/deAcase_b/a-brl"/>
</dbReference>
<dbReference type="RefSeq" id="WP_167833285.1">
    <property type="nucleotide sequence ID" value="NZ_JAAVUM010000011.1"/>
</dbReference>
<sequence length="269" mass="30407">MKKIVKILLASAMLLLITLPATTGAEENSNSPLHWGFKKGRNGRQADAGRMFEVILEDHGAVYKGDKNSKDIYLTFDNGYENGYTEKILDILKEEKVPAAFFVTGHYLDSAPELVARMANEGHIVGNHSWHHPDMTKISDEKIKKELEMVRAETERITGKKHMTYLRPPRGIFSERTMAVAKEAGYTHVFWSLAFVDWNTDQQKGAQYSYDKIMTQIHPGAVLLLHTVSKDNADALGKVIRDLKEQGYNFKSLDDLMLSKGGMKDPMLY</sequence>
<dbReference type="CDD" id="cd10948">
    <property type="entry name" value="CE4_BsPdaA_like"/>
    <property type="match status" value="1"/>
</dbReference>
<dbReference type="EMBL" id="JAAVUM010000011">
    <property type="protein sequence ID" value="NKE06870.1"/>
    <property type="molecule type" value="Genomic_DNA"/>
</dbReference>
<proteinExistence type="predicted"/>
<dbReference type="GO" id="GO:0005975">
    <property type="term" value="P:carbohydrate metabolic process"/>
    <property type="evidence" value="ECO:0007669"/>
    <property type="project" value="InterPro"/>
</dbReference>
<accession>A0A846TIU1</accession>
<evidence type="ECO:0000256" key="1">
    <source>
        <dbReference type="SAM" id="SignalP"/>
    </source>
</evidence>
<feature type="domain" description="NodB homology" evidence="2">
    <location>
        <begin position="70"/>
        <end position="251"/>
    </location>
</feature>
<dbReference type="Gene3D" id="3.20.20.370">
    <property type="entry name" value="Glycoside hydrolase/deacetylase"/>
    <property type="match status" value="1"/>
</dbReference>
<protein>
    <submittedName>
        <fullName evidence="3">Delta-lactam-biosynthetic de-N-acetylase</fullName>
    </submittedName>
</protein>
<dbReference type="PANTHER" id="PTHR10587:SF78">
    <property type="entry name" value="PEPTIDOGLYCAN-N-ACETYLMURAMIC ACID DEACETYLASE PDAA"/>
    <property type="match status" value="1"/>
</dbReference>
<dbReference type="AlphaFoldDB" id="A0A846TIU1"/>
<evidence type="ECO:0000313" key="3">
    <source>
        <dbReference type="EMBL" id="NKE06870.1"/>
    </source>
</evidence>
<comment type="caution">
    <text evidence="3">The sequence shown here is derived from an EMBL/GenBank/DDBJ whole genome shotgun (WGS) entry which is preliminary data.</text>
</comment>
<gene>
    <name evidence="3" type="primary">pdaA</name>
    <name evidence="3" type="ORF">GWK17_15580</name>
</gene>
<dbReference type="GO" id="GO:0016810">
    <property type="term" value="F:hydrolase activity, acting on carbon-nitrogen (but not peptide) bonds"/>
    <property type="evidence" value="ECO:0007669"/>
    <property type="project" value="InterPro"/>
</dbReference>
<dbReference type="NCBIfam" id="TIGR02884">
    <property type="entry name" value="spore_pdaA"/>
    <property type="match status" value="1"/>
</dbReference>
<keyword evidence="1" id="KW-0732">Signal</keyword>
<dbReference type="PROSITE" id="PS51677">
    <property type="entry name" value="NODB"/>
    <property type="match status" value="1"/>
</dbReference>
<dbReference type="PANTHER" id="PTHR10587">
    <property type="entry name" value="GLYCOSYL TRANSFERASE-RELATED"/>
    <property type="match status" value="1"/>
</dbReference>
<dbReference type="InterPro" id="IPR002509">
    <property type="entry name" value="NODB_dom"/>
</dbReference>